<dbReference type="Gene3D" id="2.40.160.10">
    <property type="entry name" value="Porin"/>
    <property type="match status" value="1"/>
</dbReference>
<evidence type="ECO:0000313" key="3">
    <source>
        <dbReference type="Proteomes" id="UP000236454"/>
    </source>
</evidence>
<dbReference type="OrthoDB" id="5442696at2"/>
<sequence>MRSVLLAVIVLISATLHAQVEVGEFGKGINVTGKNESFSMNLGFRFQTLMTTDWTVNNDDFGQIDGFTPNLLIRRSRIKMKGHVYSPKLTYKVELALSDRDIAVGDEPLLDTRIVLDAVFKWNFYKNFSLWGGQTKLPGNRERVVSSANMQLVDRSILNSRFNIDRDLGLQLRNHNTLGGVVIKEMFAISKGEGRNIRAANLGGLEYTGRVEILPFGNFSSKGDYVGSSIKREKKPKLALGFTYDLNERAVKNRGNMGSFVRDAQGNFHGKNVYTFFADMMFKYQGWSLMAEYADRWTNGNNPLIYSGDVVIGTIFTGKALNVQAGYMFKNNVEVAARYAGVDTPDVVKGDQQEYRIGVSKYFVGHKLKVQTDIGYLENRLKDDGLTYRLQFEIHF</sequence>
<evidence type="ECO:0000313" key="2">
    <source>
        <dbReference type="EMBL" id="SFT81839.1"/>
    </source>
</evidence>
<dbReference type="AlphaFoldDB" id="A0A1I7B3S3"/>
<accession>A0A1I7B3S3</accession>
<dbReference type="RefSeq" id="WP_090250751.1">
    <property type="nucleotide sequence ID" value="NZ_FPAS01000004.1"/>
</dbReference>
<proteinExistence type="predicted"/>
<dbReference type="STRING" id="477690.SAMN05216474_2524"/>
<dbReference type="Pfam" id="PF07396">
    <property type="entry name" value="Porin_O_P"/>
    <property type="match status" value="1"/>
</dbReference>
<organism evidence="2 3">
    <name type="scientific">Lishizhenia tianjinensis</name>
    <dbReference type="NCBI Taxonomy" id="477690"/>
    <lineage>
        <taxon>Bacteria</taxon>
        <taxon>Pseudomonadati</taxon>
        <taxon>Bacteroidota</taxon>
        <taxon>Flavobacteriia</taxon>
        <taxon>Flavobacteriales</taxon>
        <taxon>Crocinitomicaceae</taxon>
        <taxon>Lishizhenia</taxon>
    </lineage>
</organism>
<dbReference type="SUPFAM" id="SSF56935">
    <property type="entry name" value="Porins"/>
    <property type="match status" value="1"/>
</dbReference>
<protein>
    <submittedName>
        <fullName evidence="2">Phosphate-selective porin O and P</fullName>
    </submittedName>
</protein>
<feature type="chain" id="PRO_5014925831" evidence="1">
    <location>
        <begin position="19"/>
        <end position="396"/>
    </location>
</feature>
<dbReference type="InterPro" id="IPR010870">
    <property type="entry name" value="Porin_O/P"/>
</dbReference>
<reference evidence="2 3" key="1">
    <citation type="submission" date="2016-10" db="EMBL/GenBank/DDBJ databases">
        <authorList>
            <person name="de Groot N.N."/>
        </authorList>
    </citation>
    <scope>NUCLEOTIDE SEQUENCE [LARGE SCALE GENOMIC DNA]</scope>
    <source>
        <strain evidence="2 3">CGMCC 1.7005</strain>
    </source>
</reference>
<dbReference type="EMBL" id="FPAS01000004">
    <property type="protein sequence ID" value="SFT81839.1"/>
    <property type="molecule type" value="Genomic_DNA"/>
</dbReference>
<keyword evidence="1" id="KW-0732">Signal</keyword>
<dbReference type="InterPro" id="IPR023614">
    <property type="entry name" value="Porin_dom_sf"/>
</dbReference>
<keyword evidence="3" id="KW-1185">Reference proteome</keyword>
<name>A0A1I7B3S3_9FLAO</name>
<dbReference type="Proteomes" id="UP000236454">
    <property type="component" value="Unassembled WGS sequence"/>
</dbReference>
<evidence type="ECO:0000256" key="1">
    <source>
        <dbReference type="SAM" id="SignalP"/>
    </source>
</evidence>
<feature type="signal peptide" evidence="1">
    <location>
        <begin position="1"/>
        <end position="18"/>
    </location>
</feature>
<gene>
    <name evidence="2" type="ORF">SAMN05216474_2524</name>
</gene>